<dbReference type="InterPro" id="IPR037185">
    <property type="entry name" value="EmrE-like"/>
</dbReference>
<dbReference type="RefSeq" id="WP_380217052.1">
    <property type="nucleotide sequence ID" value="NZ_JBHTBN010000002.1"/>
</dbReference>
<accession>A0ABW2MU58</accession>
<evidence type="ECO:0000313" key="8">
    <source>
        <dbReference type="EMBL" id="MFC7357206.1"/>
    </source>
</evidence>
<proteinExistence type="inferred from homology"/>
<dbReference type="EMBL" id="JBHTBN010000002">
    <property type="protein sequence ID" value="MFC7357206.1"/>
    <property type="molecule type" value="Genomic_DNA"/>
</dbReference>
<organism evidence="8 9">
    <name type="scientific">Jejudonia soesokkakensis</name>
    <dbReference type="NCBI Taxonomy" id="1323432"/>
    <lineage>
        <taxon>Bacteria</taxon>
        <taxon>Pseudomonadati</taxon>
        <taxon>Bacteroidota</taxon>
        <taxon>Flavobacteriia</taxon>
        <taxon>Flavobacteriales</taxon>
        <taxon>Flavobacteriaceae</taxon>
        <taxon>Jejudonia</taxon>
    </lineage>
</organism>
<feature type="domain" description="EamA" evidence="7">
    <location>
        <begin position="9"/>
        <end position="140"/>
    </location>
</feature>
<evidence type="ECO:0000256" key="6">
    <source>
        <dbReference type="SAM" id="Phobius"/>
    </source>
</evidence>
<dbReference type="Proteomes" id="UP001596415">
    <property type="component" value="Unassembled WGS sequence"/>
</dbReference>
<comment type="similarity">
    <text evidence="2">Belongs to the EamA transporter family.</text>
</comment>
<keyword evidence="4 6" id="KW-1133">Transmembrane helix</keyword>
<feature type="transmembrane region" description="Helical" evidence="6">
    <location>
        <begin position="273"/>
        <end position="292"/>
    </location>
</feature>
<comment type="caution">
    <text evidence="8">The sequence shown here is derived from an EMBL/GenBank/DDBJ whole genome shotgun (WGS) entry which is preliminary data.</text>
</comment>
<dbReference type="InterPro" id="IPR050638">
    <property type="entry name" value="AA-Vitamin_Transporters"/>
</dbReference>
<dbReference type="Pfam" id="PF00892">
    <property type="entry name" value="EamA"/>
    <property type="match status" value="2"/>
</dbReference>
<feature type="transmembrane region" description="Helical" evidence="6">
    <location>
        <begin position="152"/>
        <end position="173"/>
    </location>
</feature>
<evidence type="ECO:0000256" key="2">
    <source>
        <dbReference type="ARBA" id="ARBA00007362"/>
    </source>
</evidence>
<keyword evidence="5 6" id="KW-0472">Membrane</keyword>
<feature type="transmembrane region" description="Helical" evidence="6">
    <location>
        <begin position="69"/>
        <end position="90"/>
    </location>
</feature>
<feature type="transmembrane region" description="Helical" evidence="6">
    <location>
        <begin position="96"/>
        <end position="116"/>
    </location>
</feature>
<evidence type="ECO:0000256" key="3">
    <source>
        <dbReference type="ARBA" id="ARBA00022692"/>
    </source>
</evidence>
<sequence>MQKKTLLLVLSFFSIYVFWGSTYLLNKISVQELPPLMLSSIRFVIAGVLIFIIAKMLGYSLKINQQQFVNSLIAGFLFLGYGNGVMVWSLKHVDSGFAALEASTQPIVILILMRILYGKKIKLKSVIGVILGITGIILLVGQKAMTTDDGRIFWILMIFTCVLSWSAGSLFVAKATLPKNFFIATGYQMFFGGIMLGISSVLFGEQWIAPTEWSPTVIWAIIGLILFGSIAAFTSFNYLLKQVSTEKVATSAYINPIIAVLLGWLVLNENLSLQSIIAAGILLLGVYFINSAKRESKVRTFRS</sequence>
<name>A0ABW2MU58_9FLAO</name>
<dbReference type="SUPFAM" id="SSF103481">
    <property type="entry name" value="Multidrug resistance efflux transporter EmrE"/>
    <property type="match status" value="2"/>
</dbReference>
<evidence type="ECO:0000313" key="9">
    <source>
        <dbReference type="Proteomes" id="UP001596415"/>
    </source>
</evidence>
<keyword evidence="3 6" id="KW-0812">Transmembrane</keyword>
<feature type="transmembrane region" description="Helical" evidence="6">
    <location>
        <begin position="216"/>
        <end position="236"/>
    </location>
</feature>
<feature type="transmembrane region" description="Helical" evidence="6">
    <location>
        <begin position="36"/>
        <end position="57"/>
    </location>
</feature>
<feature type="transmembrane region" description="Helical" evidence="6">
    <location>
        <begin position="180"/>
        <end position="204"/>
    </location>
</feature>
<protein>
    <submittedName>
        <fullName evidence="8">EamA family transporter</fullName>
    </submittedName>
</protein>
<feature type="transmembrane region" description="Helical" evidence="6">
    <location>
        <begin position="123"/>
        <end position="140"/>
    </location>
</feature>
<gene>
    <name evidence="8" type="ORF">ACFQO1_05880</name>
</gene>
<keyword evidence="9" id="KW-1185">Reference proteome</keyword>
<evidence type="ECO:0000256" key="4">
    <source>
        <dbReference type="ARBA" id="ARBA00022989"/>
    </source>
</evidence>
<evidence type="ECO:0000256" key="1">
    <source>
        <dbReference type="ARBA" id="ARBA00004141"/>
    </source>
</evidence>
<dbReference type="PANTHER" id="PTHR32322:SF2">
    <property type="entry name" value="EAMA DOMAIN-CONTAINING PROTEIN"/>
    <property type="match status" value="1"/>
</dbReference>
<feature type="transmembrane region" description="Helical" evidence="6">
    <location>
        <begin position="248"/>
        <end position="267"/>
    </location>
</feature>
<comment type="subcellular location">
    <subcellularLocation>
        <location evidence="1">Membrane</location>
        <topology evidence="1">Multi-pass membrane protein</topology>
    </subcellularLocation>
</comment>
<feature type="domain" description="EamA" evidence="7">
    <location>
        <begin position="153"/>
        <end position="290"/>
    </location>
</feature>
<evidence type="ECO:0000256" key="5">
    <source>
        <dbReference type="ARBA" id="ARBA00023136"/>
    </source>
</evidence>
<dbReference type="InterPro" id="IPR000620">
    <property type="entry name" value="EamA_dom"/>
</dbReference>
<evidence type="ECO:0000259" key="7">
    <source>
        <dbReference type="Pfam" id="PF00892"/>
    </source>
</evidence>
<reference evidence="9" key="1">
    <citation type="journal article" date="2019" name="Int. J. Syst. Evol. Microbiol.">
        <title>The Global Catalogue of Microorganisms (GCM) 10K type strain sequencing project: providing services to taxonomists for standard genome sequencing and annotation.</title>
        <authorList>
            <consortium name="The Broad Institute Genomics Platform"/>
            <consortium name="The Broad Institute Genome Sequencing Center for Infectious Disease"/>
            <person name="Wu L."/>
            <person name="Ma J."/>
        </authorList>
    </citation>
    <scope>NUCLEOTIDE SEQUENCE [LARGE SCALE GENOMIC DNA]</scope>
    <source>
        <strain evidence="9">CGMCC 1.16306</strain>
    </source>
</reference>
<dbReference type="PANTHER" id="PTHR32322">
    <property type="entry name" value="INNER MEMBRANE TRANSPORTER"/>
    <property type="match status" value="1"/>
</dbReference>